<evidence type="ECO:0000259" key="2">
    <source>
        <dbReference type="PROSITE" id="PS50003"/>
    </source>
</evidence>
<dbReference type="CDD" id="cd00821">
    <property type="entry name" value="PH"/>
    <property type="match status" value="1"/>
</dbReference>
<dbReference type="GO" id="GO:0005547">
    <property type="term" value="F:phosphatidylinositol-3,4,5-trisphosphate binding"/>
    <property type="evidence" value="ECO:0007669"/>
    <property type="project" value="TreeGrafter"/>
</dbReference>
<dbReference type="Proteomes" id="UP000023152">
    <property type="component" value="Unassembled WGS sequence"/>
</dbReference>
<evidence type="ECO:0000313" key="4">
    <source>
        <dbReference type="Proteomes" id="UP000023152"/>
    </source>
</evidence>
<dbReference type="InterPro" id="IPR001849">
    <property type="entry name" value="PH_domain"/>
</dbReference>
<dbReference type="InterPro" id="IPR052227">
    <property type="entry name" value="Arf-Rho-GAP_ANK-PH_domain"/>
</dbReference>
<organism evidence="3 4">
    <name type="scientific">Reticulomyxa filosa</name>
    <dbReference type="NCBI Taxonomy" id="46433"/>
    <lineage>
        <taxon>Eukaryota</taxon>
        <taxon>Sar</taxon>
        <taxon>Rhizaria</taxon>
        <taxon>Retaria</taxon>
        <taxon>Foraminifera</taxon>
        <taxon>Monothalamids</taxon>
        <taxon>Reticulomyxidae</taxon>
        <taxon>Reticulomyxa</taxon>
    </lineage>
</organism>
<accession>X6NYR3</accession>
<dbReference type="Pfam" id="PF00169">
    <property type="entry name" value="PH"/>
    <property type="match status" value="1"/>
</dbReference>
<feature type="compositionally biased region" description="Low complexity" evidence="1">
    <location>
        <begin position="272"/>
        <end position="290"/>
    </location>
</feature>
<gene>
    <name evidence="3" type="ORF">RFI_05682</name>
</gene>
<feature type="compositionally biased region" description="Basic and acidic residues" evidence="1">
    <location>
        <begin position="224"/>
        <end position="249"/>
    </location>
</feature>
<proteinExistence type="predicted"/>
<feature type="region of interest" description="Disordered" evidence="1">
    <location>
        <begin position="177"/>
        <end position="249"/>
    </location>
</feature>
<feature type="region of interest" description="Disordered" evidence="1">
    <location>
        <begin position="272"/>
        <end position="299"/>
    </location>
</feature>
<dbReference type="EMBL" id="ASPP01004938">
    <property type="protein sequence ID" value="ETO31440.1"/>
    <property type="molecule type" value="Genomic_DNA"/>
</dbReference>
<keyword evidence="4" id="KW-1185">Reference proteome</keyword>
<evidence type="ECO:0000313" key="3">
    <source>
        <dbReference type="EMBL" id="ETO31440.1"/>
    </source>
</evidence>
<dbReference type="Gene3D" id="2.30.29.30">
    <property type="entry name" value="Pleckstrin-homology domain (PH domain)/Phosphotyrosine-binding domain (PTB)"/>
    <property type="match status" value="1"/>
</dbReference>
<dbReference type="AlphaFoldDB" id="X6NYR3"/>
<reference evidence="3 4" key="1">
    <citation type="journal article" date="2013" name="Curr. Biol.">
        <title>The Genome of the Foraminiferan Reticulomyxa filosa.</title>
        <authorList>
            <person name="Glockner G."/>
            <person name="Hulsmann N."/>
            <person name="Schleicher M."/>
            <person name="Noegel A.A."/>
            <person name="Eichinger L."/>
            <person name="Gallinger C."/>
            <person name="Pawlowski J."/>
            <person name="Sierra R."/>
            <person name="Euteneuer U."/>
            <person name="Pillet L."/>
            <person name="Moustafa A."/>
            <person name="Platzer M."/>
            <person name="Groth M."/>
            <person name="Szafranski K."/>
            <person name="Schliwa M."/>
        </authorList>
    </citation>
    <scope>NUCLEOTIDE SEQUENCE [LARGE SCALE GENOMIC DNA]</scope>
</reference>
<dbReference type="GO" id="GO:0005737">
    <property type="term" value="C:cytoplasm"/>
    <property type="evidence" value="ECO:0007669"/>
    <property type="project" value="TreeGrafter"/>
</dbReference>
<feature type="compositionally biased region" description="Acidic residues" evidence="1">
    <location>
        <begin position="186"/>
        <end position="202"/>
    </location>
</feature>
<dbReference type="InterPro" id="IPR011993">
    <property type="entry name" value="PH-like_dom_sf"/>
</dbReference>
<dbReference type="PROSITE" id="PS50003">
    <property type="entry name" value="PH_DOMAIN"/>
    <property type="match status" value="1"/>
</dbReference>
<dbReference type="PANTHER" id="PTHR45899">
    <property type="entry name" value="RHO GTPASE ACTIVATING PROTEIN AT 15B, ISOFORM C"/>
    <property type="match status" value="1"/>
</dbReference>
<dbReference type="SUPFAM" id="SSF50729">
    <property type="entry name" value="PH domain-like"/>
    <property type="match status" value="1"/>
</dbReference>
<dbReference type="PANTHER" id="PTHR45899:SF2">
    <property type="entry name" value="RHO GTPASE ACTIVATING PROTEIN AT 15B, ISOFORM C"/>
    <property type="match status" value="1"/>
</dbReference>
<evidence type="ECO:0000256" key="1">
    <source>
        <dbReference type="SAM" id="MobiDB-lite"/>
    </source>
</evidence>
<protein>
    <recommendedName>
        <fullName evidence="2">PH domain-containing protein</fullName>
    </recommendedName>
</protein>
<dbReference type="OrthoDB" id="8860305at2759"/>
<dbReference type="SMART" id="SM00233">
    <property type="entry name" value="PH"/>
    <property type="match status" value="1"/>
</dbReference>
<comment type="caution">
    <text evidence="3">The sequence shown here is derived from an EMBL/GenBank/DDBJ whole genome shotgun (WGS) entry which is preliminary data.</text>
</comment>
<name>X6NYR3_RETFI</name>
<feature type="domain" description="PH" evidence="2">
    <location>
        <begin position="333"/>
        <end position="438"/>
    </location>
</feature>
<sequence>MKKITEVKKKLKSDKKNIDYQFQYRFNNHLIEILTTYYKSNGVTTKKLYTEEKQILLFLDKSKKMDKRNGTSSIILQSSFFVDSVYSFGTKSTERRRRGEQKKKNIILTQMSKPRPTVTKLERSVTPLSLGLDVLLCLDELNDKEAWLKDLEFDDGANMHSSSILFPFFKKKTKNKTKKKKKKEEEVDLDEAEDEEDIEETLTETTNEPGKLPQWMTKFSQLAKDAKKKSEEKDKDKKAEETKTEMKEVSELPDIIETLQSIDVEETRKRLTVTSSSNAAPTATTTAQDTKSPEQSAFAKQNSHLLQGLELNVTETRKTQVEFNAAREQVLKLPQLSGWVTKKSGDKMGRWQKRWLVVTTTHLLWSKKEQGINNPLDVTERRKFQNCLPLLQVNQIRKINSTRGRKFDVATVSRVYQFRALSEEDRNLWVDGLNAHLQALQATLDFLVGNVHLHNNESNLDLLRKDIANCAFYSDHVFISGLEFFGQLFAGDFTFSYIVSKVACKFYYFVPRFISFFWSLKTLVESCQKNI</sequence>